<protein>
    <submittedName>
        <fullName evidence="1">SRPBCC family protein</fullName>
    </submittedName>
</protein>
<keyword evidence="2" id="KW-1185">Reference proteome</keyword>
<dbReference type="SUPFAM" id="SSF55961">
    <property type="entry name" value="Bet v1-like"/>
    <property type="match status" value="1"/>
</dbReference>
<comment type="caution">
    <text evidence="1">The sequence shown here is derived from an EMBL/GenBank/DDBJ whole genome shotgun (WGS) entry which is preliminary data.</text>
</comment>
<reference evidence="1" key="1">
    <citation type="submission" date="2020-09" db="EMBL/GenBank/DDBJ databases">
        <authorList>
            <person name="Yoon J.-W."/>
        </authorList>
    </citation>
    <scope>NUCLEOTIDE SEQUENCE</scope>
    <source>
        <strain evidence="1">KMU-158</strain>
    </source>
</reference>
<evidence type="ECO:0000313" key="1">
    <source>
        <dbReference type="EMBL" id="MBD2858972.1"/>
    </source>
</evidence>
<dbReference type="Pfam" id="PF10604">
    <property type="entry name" value="Polyketide_cyc2"/>
    <property type="match status" value="1"/>
</dbReference>
<dbReference type="InterPro" id="IPR023393">
    <property type="entry name" value="START-like_dom_sf"/>
</dbReference>
<dbReference type="EMBL" id="JACXLD010000004">
    <property type="protein sequence ID" value="MBD2858972.1"/>
    <property type="molecule type" value="Genomic_DNA"/>
</dbReference>
<organism evidence="1 2">
    <name type="scientific">Spongiibacter pelagi</name>
    <dbReference type="NCBI Taxonomy" id="2760804"/>
    <lineage>
        <taxon>Bacteria</taxon>
        <taxon>Pseudomonadati</taxon>
        <taxon>Pseudomonadota</taxon>
        <taxon>Gammaproteobacteria</taxon>
        <taxon>Cellvibrionales</taxon>
        <taxon>Spongiibacteraceae</taxon>
        <taxon>Spongiibacter</taxon>
    </lineage>
</organism>
<dbReference type="Gene3D" id="3.30.530.20">
    <property type="match status" value="1"/>
</dbReference>
<accession>A0A927C360</accession>
<sequence>MKHEATSRVVINISRDLAWNKLKDLSVPHHYVPGVKDCKITTEKQSGLGASRRVFQAGGRWLDETVTEWNEGVGLVLRLHKDTKGAPFPFSKASFRYRIEDAGHGKTALTTSLMFDLRMGAFGRFMYQRFLYKFIRGMVRDIALSQKHFYETESPVTASDLPELRAVAALEA</sequence>
<dbReference type="Proteomes" id="UP000610558">
    <property type="component" value="Unassembled WGS sequence"/>
</dbReference>
<evidence type="ECO:0000313" key="2">
    <source>
        <dbReference type="Proteomes" id="UP000610558"/>
    </source>
</evidence>
<dbReference type="RefSeq" id="WP_190764370.1">
    <property type="nucleotide sequence ID" value="NZ_JACXLD010000004.1"/>
</dbReference>
<dbReference type="AlphaFoldDB" id="A0A927C360"/>
<dbReference type="InterPro" id="IPR019587">
    <property type="entry name" value="Polyketide_cyclase/dehydratase"/>
</dbReference>
<name>A0A927C360_9GAMM</name>
<proteinExistence type="predicted"/>
<gene>
    <name evidence="1" type="ORF">IB286_08085</name>
</gene>